<dbReference type="EMBL" id="JAFBMS010000102">
    <property type="protein sequence ID" value="KAG9336750.1"/>
    <property type="molecule type" value="Genomic_DNA"/>
</dbReference>
<accession>A0A8T2NBP5</accession>
<proteinExistence type="predicted"/>
<name>A0A8T2NBP5_9TELE</name>
<comment type="caution">
    <text evidence="1">The sequence shown here is derived from an EMBL/GenBank/DDBJ whole genome shotgun (WGS) entry which is preliminary data.</text>
</comment>
<organism evidence="1 2">
    <name type="scientific">Albula glossodonta</name>
    <name type="common">roundjaw bonefish</name>
    <dbReference type="NCBI Taxonomy" id="121402"/>
    <lineage>
        <taxon>Eukaryota</taxon>
        <taxon>Metazoa</taxon>
        <taxon>Chordata</taxon>
        <taxon>Craniata</taxon>
        <taxon>Vertebrata</taxon>
        <taxon>Euteleostomi</taxon>
        <taxon>Actinopterygii</taxon>
        <taxon>Neopterygii</taxon>
        <taxon>Teleostei</taxon>
        <taxon>Albuliformes</taxon>
        <taxon>Albulidae</taxon>
        <taxon>Albula</taxon>
    </lineage>
</organism>
<feature type="non-terminal residue" evidence="1">
    <location>
        <position position="1"/>
    </location>
</feature>
<evidence type="ECO:0000313" key="1">
    <source>
        <dbReference type="EMBL" id="KAG9336750.1"/>
    </source>
</evidence>
<reference evidence="1" key="1">
    <citation type="thesis" date="2021" institute="BYU ScholarsArchive" country="Provo, UT, USA">
        <title>Applications of and Algorithms for Genome Assembly and Genomic Analyses with an Emphasis on Marine Teleosts.</title>
        <authorList>
            <person name="Pickett B.D."/>
        </authorList>
    </citation>
    <scope>NUCLEOTIDE SEQUENCE</scope>
    <source>
        <strain evidence="1">HI-2016</strain>
    </source>
</reference>
<sequence>MLLISGEATRFRQVLDSNDTIRLSCFLGGVKEPSRGKDPGGNARSEEPAVFLETLQMQNKLFYLLYAASPALLPRLPGNHLQVCFLGRLQVCRLLLSKVLKLSRPLTTPNAAAGRRRTQHVPHETFKAICGDQFIPSEEGSHGNKWRDQRERLLLEVLIRTSRRERLARRDSTPVLRESDT</sequence>
<dbReference type="AlphaFoldDB" id="A0A8T2NBP5"/>
<dbReference type="Proteomes" id="UP000824540">
    <property type="component" value="Unassembled WGS sequence"/>
</dbReference>
<protein>
    <submittedName>
        <fullName evidence="1">Uncharacterized protein</fullName>
    </submittedName>
</protein>
<evidence type="ECO:0000313" key="2">
    <source>
        <dbReference type="Proteomes" id="UP000824540"/>
    </source>
</evidence>
<gene>
    <name evidence="1" type="ORF">JZ751_003098</name>
</gene>
<keyword evidence="2" id="KW-1185">Reference proteome</keyword>